<reference evidence="2 3" key="1">
    <citation type="journal article" date="2019" name="Environ. Microbiol.">
        <title>Species interactions and distinct microbial communities in high Arctic permafrost affected cryosols are associated with the CH4 and CO2 gas fluxes.</title>
        <authorList>
            <person name="Altshuler I."/>
            <person name="Hamel J."/>
            <person name="Turney S."/>
            <person name="Magnuson E."/>
            <person name="Levesque R."/>
            <person name="Greer C."/>
            <person name="Whyte L.G."/>
        </authorList>
    </citation>
    <scope>NUCLEOTIDE SEQUENCE [LARGE SCALE GENOMIC DNA]</scope>
    <source>
        <strain evidence="2 3">S06.C</strain>
    </source>
</reference>
<dbReference type="OrthoDB" id="9154315at2"/>
<feature type="compositionally biased region" description="Low complexity" evidence="1">
    <location>
        <begin position="23"/>
        <end position="34"/>
    </location>
</feature>
<sequence>MNAPRTPPRFVPTLTTVLEAPEEGAGPAEQTAGAVANADKPVPTIDPREAVALQPTERLSELEGLAIEEQLLHRVLQRVDLSLEERLSDAVSAAVQVQLDAMVPRLRGEIEVVLRTLVTESLAHELREKHGSNPPEEPSSFG</sequence>
<dbReference type="AlphaFoldDB" id="A0A502E262"/>
<accession>A0A502E262</accession>
<evidence type="ECO:0000313" key="2">
    <source>
        <dbReference type="EMBL" id="TPG30591.1"/>
    </source>
</evidence>
<feature type="region of interest" description="Disordered" evidence="1">
    <location>
        <begin position="22"/>
        <end position="42"/>
    </location>
</feature>
<proteinExistence type="predicted"/>
<organism evidence="2 3">
    <name type="scientific">Variovorax guangxiensis</name>
    <dbReference type="NCBI Taxonomy" id="1775474"/>
    <lineage>
        <taxon>Bacteria</taxon>
        <taxon>Pseudomonadati</taxon>
        <taxon>Pseudomonadota</taxon>
        <taxon>Betaproteobacteria</taxon>
        <taxon>Burkholderiales</taxon>
        <taxon>Comamonadaceae</taxon>
        <taxon>Variovorax</taxon>
    </lineage>
</organism>
<dbReference type="EMBL" id="RCZI01000001">
    <property type="protein sequence ID" value="TPG30591.1"/>
    <property type="molecule type" value="Genomic_DNA"/>
</dbReference>
<evidence type="ECO:0000256" key="1">
    <source>
        <dbReference type="SAM" id="MobiDB-lite"/>
    </source>
</evidence>
<name>A0A502E262_9BURK</name>
<gene>
    <name evidence="2" type="ORF">EAH82_03705</name>
</gene>
<evidence type="ECO:0000313" key="3">
    <source>
        <dbReference type="Proteomes" id="UP000319212"/>
    </source>
</evidence>
<protein>
    <recommendedName>
        <fullName evidence="4">DUF2486 family protein</fullName>
    </recommendedName>
</protein>
<dbReference type="Proteomes" id="UP000319212">
    <property type="component" value="Unassembled WGS sequence"/>
</dbReference>
<comment type="caution">
    <text evidence="2">The sequence shown here is derived from an EMBL/GenBank/DDBJ whole genome shotgun (WGS) entry which is preliminary data.</text>
</comment>
<evidence type="ECO:0008006" key="4">
    <source>
        <dbReference type="Google" id="ProtNLM"/>
    </source>
</evidence>